<evidence type="ECO:0000313" key="1">
    <source>
        <dbReference type="EMBL" id="XBP91881.1"/>
    </source>
</evidence>
<reference evidence="1" key="1">
    <citation type="submission" date="2024-01" db="EMBL/GenBank/DDBJ databases">
        <title>The genome sequence of Micromonospora mangrovi CCTCC AA 2012012.</title>
        <authorList>
            <person name="Gao J."/>
        </authorList>
    </citation>
    <scope>NUCLEOTIDE SEQUENCE</scope>
    <source>
        <strain evidence="1">CCTCC AA 2012012</strain>
    </source>
</reference>
<dbReference type="RefSeq" id="WP_350931437.1">
    <property type="nucleotide sequence ID" value="NZ_CP157762.1"/>
</dbReference>
<dbReference type="AlphaFoldDB" id="A0AAU8H7K5"/>
<dbReference type="EMBL" id="CP157762">
    <property type="protein sequence ID" value="XBP91881.1"/>
    <property type="molecule type" value="Genomic_DNA"/>
</dbReference>
<evidence type="ECO:0000313" key="2">
    <source>
        <dbReference type="EMBL" id="XCH72579.1"/>
    </source>
</evidence>
<name>A0AAU8H7K5_9ACTN</name>
<reference evidence="2" key="2">
    <citation type="submission" date="2024-06" db="EMBL/GenBank/DDBJ databases">
        <title>Micromonospora mangrovi CCTCC AA 2012012 genome sequences.</title>
        <authorList>
            <person name="Gao J."/>
        </authorList>
    </citation>
    <scope>NUCLEOTIDE SEQUENCE</scope>
    <source>
        <strain evidence="2">CCTCC AA 2012012</strain>
    </source>
</reference>
<accession>A0AAU8H7K5</accession>
<protein>
    <submittedName>
        <fullName evidence="2">Uncharacterized protein</fullName>
    </submittedName>
</protein>
<sequence length="66" mass="7410">MRWPWWCHTGAALLWEGMIAVGAAYFDMVPPPPSGLRAERLLWSQLGEVQKLLPLLNHAGTDREPA</sequence>
<dbReference type="EMBL" id="CP159342">
    <property type="protein sequence ID" value="XCH72579.1"/>
    <property type="molecule type" value="Genomic_DNA"/>
</dbReference>
<organism evidence="2">
    <name type="scientific">Micromonospora sp. CCTCC AA 2012012</name>
    <dbReference type="NCBI Taxonomy" id="3111921"/>
    <lineage>
        <taxon>Bacteria</taxon>
        <taxon>Bacillati</taxon>
        <taxon>Actinomycetota</taxon>
        <taxon>Actinomycetes</taxon>
        <taxon>Micromonosporales</taxon>
        <taxon>Micromonosporaceae</taxon>
        <taxon>Micromonospora</taxon>
    </lineage>
</organism>
<gene>
    <name evidence="2" type="ORF">ABUL08_19925</name>
    <name evidence="1" type="ORF">VK199_19855</name>
</gene>
<proteinExistence type="predicted"/>